<proteinExistence type="predicted"/>
<evidence type="ECO:0000313" key="2">
    <source>
        <dbReference type="Proteomes" id="UP000286976"/>
    </source>
</evidence>
<dbReference type="Gene3D" id="1.10.260.40">
    <property type="entry name" value="lambda repressor-like DNA-binding domains"/>
    <property type="match status" value="1"/>
</dbReference>
<evidence type="ECO:0000313" key="1">
    <source>
        <dbReference type="EMBL" id="RUO43861.1"/>
    </source>
</evidence>
<dbReference type="GO" id="GO:0003677">
    <property type="term" value="F:DNA binding"/>
    <property type="evidence" value="ECO:0007669"/>
    <property type="project" value="InterPro"/>
</dbReference>
<reference evidence="1 2" key="1">
    <citation type="journal article" date="2011" name="Front. Microbiol.">
        <title>Genomic signatures of strain selection and enhancement in Bacillus atrophaeus var. globigii, a historical biowarfare simulant.</title>
        <authorList>
            <person name="Gibbons H.S."/>
            <person name="Broomall S.M."/>
            <person name="McNew L.A."/>
            <person name="Daligault H."/>
            <person name="Chapman C."/>
            <person name="Bruce D."/>
            <person name="Karavis M."/>
            <person name="Krepps M."/>
            <person name="McGregor P.A."/>
            <person name="Hong C."/>
            <person name="Park K.H."/>
            <person name="Akmal A."/>
            <person name="Feldman A."/>
            <person name="Lin J.S."/>
            <person name="Chang W.E."/>
            <person name="Higgs B.W."/>
            <person name="Demirev P."/>
            <person name="Lindquist J."/>
            <person name="Liem A."/>
            <person name="Fochler E."/>
            <person name="Read T.D."/>
            <person name="Tapia R."/>
            <person name="Johnson S."/>
            <person name="Bishop-Lilly K.A."/>
            <person name="Detter C."/>
            <person name="Han C."/>
            <person name="Sozhamannan S."/>
            <person name="Rosenzweig C.N."/>
            <person name="Skowronski E.W."/>
        </authorList>
    </citation>
    <scope>NUCLEOTIDE SEQUENCE [LARGE SCALE GENOMIC DNA]</scope>
    <source>
        <strain evidence="1 2">AIT1</strain>
    </source>
</reference>
<evidence type="ECO:0008006" key="3">
    <source>
        <dbReference type="Google" id="ProtNLM"/>
    </source>
</evidence>
<accession>A0A432X9E5</accession>
<dbReference type="OrthoDB" id="6401311at2"/>
<keyword evidence="2" id="KW-1185">Reference proteome</keyword>
<sequence length="170" mass="19449">MKNKQNKPQLTSEIKSVYIDLDQAMERLALLAGTQRPTEIMRWMGLGSSTYTNWKRNNSVPYRTIVCTLLDKGISLDAFFSPKSRLKVPDELVLAERSTHYDEESYQDDIIRAAIESKKFLERAGLPEKELYIKFLVDIWMLSRGEILADHGVQNALVEHFNRLEASAAG</sequence>
<comment type="caution">
    <text evidence="1">The sequence shown here is derived from an EMBL/GenBank/DDBJ whole genome shotgun (WGS) entry which is preliminary data.</text>
</comment>
<dbReference type="RefSeq" id="WP_126756249.1">
    <property type="nucleotide sequence ID" value="NZ_PIPQ01000001.1"/>
</dbReference>
<protein>
    <recommendedName>
        <fullName evidence="3">Bacteriophage CI repressor</fullName>
    </recommendedName>
</protein>
<organism evidence="1 2">
    <name type="scientific">Aliidiomarina taiwanensis</name>
    <dbReference type="NCBI Taxonomy" id="946228"/>
    <lineage>
        <taxon>Bacteria</taxon>
        <taxon>Pseudomonadati</taxon>
        <taxon>Pseudomonadota</taxon>
        <taxon>Gammaproteobacteria</taxon>
        <taxon>Alteromonadales</taxon>
        <taxon>Idiomarinaceae</taxon>
        <taxon>Aliidiomarina</taxon>
    </lineage>
</organism>
<dbReference type="InterPro" id="IPR010982">
    <property type="entry name" value="Lambda_DNA-bd_dom_sf"/>
</dbReference>
<dbReference type="Proteomes" id="UP000286976">
    <property type="component" value="Unassembled WGS sequence"/>
</dbReference>
<gene>
    <name evidence="1" type="ORF">CWE15_01295</name>
</gene>
<dbReference type="AlphaFoldDB" id="A0A432X9E5"/>
<dbReference type="EMBL" id="PIPQ01000001">
    <property type="protein sequence ID" value="RUO43861.1"/>
    <property type="molecule type" value="Genomic_DNA"/>
</dbReference>
<name>A0A432X9E5_9GAMM</name>